<dbReference type="PANTHER" id="PTHR36437">
    <property type="entry name" value="GLYOXALASE/BLEOMYCIN RESISTANCE PROTEIN/DIOXYGENASE"/>
    <property type="match status" value="1"/>
</dbReference>
<dbReference type="PANTHER" id="PTHR36437:SF2">
    <property type="entry name" value="GLYOXALASE_BLEOMYCIN RESISTANCE PROTEIN_DIOXYGENASE"/>
    <property type="match status" value="1"/>
</dbReference>
<dbReference type="Proteomes" id="UP000253099">
    <property type="component" value="Unassembled WGS sequence"/>
</dbReference>
<protein>
    <recommendedName>
        <fullName evidence="1">VOC domain-containing protein</fullName>
    </recommendedName>
</protein>
<dbReference type="Pfam" id="PF00903">
    <property type="entry name" value="Glyoxalase"/>
    <property type="match status" value="1"/>
</dbReference>
<sequence length="115" mass="13030">MKIKYNTMIVKNMDESLKFYTETLDFEIDSQYDLPQAKIILLKGEGDAMIELIQNKVHETGLYSIGMDVEDMNAEVEKLKSRGIEFVMEPVDINAGSMALFKDPNGVNIVLVKHS</sequence>
<gene>
    <name evidence="2" type="ORF">ALNOE001_20330</name>
</gene>
<dbReference type="Gene3D" id="3.10.180.10">
    <property type="entry name" value="2,3-Dihydroxybiphenyl 1,2-Dioxygenase, domain 1"/>
    <property type="match status" value="1"/>
</dbReference>
<dbReference type="InterPro" id="IPR004360">
    <property type="entry name" value="Glyas_Fos-R_dOase_dom"/>
</dbReference>
<comment type="caution">
    <text evidence="2">The sequence shown here is derived from an EMBL/GenBank/DDBJ whole genome shotgun (WGS) entry which is preliminary data.</text>
</comment>
<accession>A0A366M8Z0</accession>
<evidence type="ECO:0000313" key="2">
    <source>
        <dbReference type="EMBL" id="RBQ22303.1"/>
    </source>
</evidence>
<dbReference type="EMBL" id="NIZT01000070">
    <property type="protein sequence ID" value="RBQ22303.1"/>
    <property type="molecule type" value="Genomic_DNA"/>
</dbReference>
<dbReference type="PROSITE" id="PS51819">
    <property type="entry name" value="VOC"/>
    <property type="match status" value="1"/>
</dbReference>
<reference evidence="2 3" key="1">
    <citation type="submission" date="2018-06" db="EMBL/GenBank/DDBJ databases">
        <title>Genomic insight into two independent archaeal endosymbiosis events.</title>
        <authorList>
            <person name="Lind A.E."/>
            <person name="Lewis W.H."/>
            <person name="Spang A."/>
            <person name="Guy L."/>
            <person name="Embley M.T."/>
            <person name="Ettema T.J.G."/>
        </authorList>
    </citation>
    <scope>NUCLEOTIDE SEQUENCE [LARGE SCALE GENOMIC DNA]</scope>
    <source>
        <strain evidence="2">NOE</strain>
    </source>
</reference>
<dbReference type="SUPFAM" id="SSF54593">
    <property type="entry name" value="Glyoxalase/Bleomycin resistance protein/Dihydroxybiphenyl dioxygenase"/>
    <property type="match status" value="1"/>
</dbReference>
<dbReference type="AlphaFoldDB" id="A0A366M8Z0"/>
<dbReference type="InterPro" id="IPR037523">
    <property type="entry name" value="VOC_core"/>
</dbReference>
<organism evidence="2 3">
    <name type="scientific">Candidatus Methanobinarius endosymbioticus</name>
    <dbReference type="NCBI Taxonomy" id="2006182"/>
    <lineage>
        <taxon>Archaea</taxon>
        <taxon>Methanobacteriati</taxon>
        <taxon>Methanobacteriota</taxon>
        <taxon>Methanomada group</taxon>
        <taxon>Methanobacteria</taxon>
        <taxon>Methanobacteriales</taxon>
        <taxon>Methanobacteriaceae</taxon>
        <taxon>Candidatus Methanobinarius</taxon>
    </lineage>
</organism>
<name>A0A366M8Z0_9EURY</name>
<keyword evidence="3" id="KW-1185">Reference proteome</keyword>
<feature type="domain" description="VOC" evidence="1">
    <location>
        <begin position="2"/>
        <end position="114"/>
    </location>
</feature>
<dbReference type="InterPro" id="IPR029068">
    <property type="entry name" value="Glyas_Bleomycin-R_OHBP_Dase"/>
</dbReference>
<evidence type="ECO:0000313" key="3">
    <source>
        <dbReference type="Proteomes" id="UP000253099"/>
    </source>
</evidence>
<evidence type="ECO:0000259" key="1">
    <source>
        <dbReference type="PROSITE" id="PS51819"/>
    </source>
</evidence>
<proteinExistence type="predicted"/>